<name>A0A1H0PHW9_9BURK</name>
<dbReference type="HAMAP" id="MF_01186">
    <property type="entry name" value="LPS_assembly_LptE"/>
    <property type="match status" value="1"/>
</dbReference>
<dbReference type="AlphaFoldDB" id="A0A1H0PHW9"/>
<comment type="function">
    <text evidence="6">Together with LptD, is involved in the assembly of lipopolysaccharide (LPS) at the surface of the outer membrane. Required for the proper assembly of LptD. Binds LPS and may serve as the LPS recognition site at the outer membrane.</text>
</comment>
<evidence type="ECO:0000256" key="6">
    <source>
        <dbReference type="HAMAP-Rule" id="MF_01186"/>
    </source>
</evidence>
<keyword evidence="2 6" id="KW-0472">Membrane</keyword>
<keyword evidence="9" id="KW-1185">Reference proteome</keyword>
<gene>
    <name evidence="6" type="primary">lptE</name>
    <name evidence="8" type="ORF">SAMN04489708_106164</name>
</gene>
<protein>
    <recommendedName>
        <fullName evidence="6">LPS-assembly lipoprotein LptE</fullName>
    </recommendedName>
</protein>
<evidence type="ECO:0000313" key="8">
    <source>
        <dbReference type="EMBL" id="SDP04702.1"/>
    </source>
</evidence>
<feature type="chain" id="PRO_5011546809" description="LPS-assembly lipoprotein LptE" evidence="7">
    <location>
        <begin position="26"/>
        <end position="172"/>
    </location>
</feature>
<dbReference type="Proteomes" id="UP000199317">
    <property type="component" value="Unassembled WGS sequence"/>
</dbReference>
<dbReference type="GO" id="GO:1990351">
    <property type="term" value="C:transporter complex"/>
    <property type="evidence" value="ECO:0007669"/>
    <property type="project" value="TreeGrafter"/>
</dbReference>
<dbReference type="GO" id="GO:0001530">
    <property type="term" value="F:lipopolysaccharide binding"/>
    <property type="evidence" value="ECO:0007669"/>
    <property type="project" value="TreeGrafter"/>
</dbReference>
<sequence length="172" mass="19275">MLKSKRSFLTLLAAAPLGASLTACGFHLRRAPEFQFRTLYIQAGAGSALGRELERTLKGSGGNLTVLRDPADLPRADAVFELLSEQRERVVVGYNASGQVRELQLRLRIRFRLRNQQGTELIAPTELLQQRDVSYNESIALAKEAEEALLYRNMQTDLVQQLLRRLAAARPQ</sequence>
<dbReference type="PROSITE" id="PS51257">
    <property type="entry name" value="PROKAR_LIPOPROTEIN"/>
    <property type="match status" value="1"/>
</dbReference>
<reference evidence="9" key="1">
    <citation type="submission" date="2016-10" db="EMBL/GenBank/DDBJ databases">
        <authorList>
            <person name="Varghese N."/>
            <person name="Submissions S."/>
        </authorList>
    </citation>
    <scope>NUCLEOTIDE SEQUENCE [LARGE SCALE GENOMIC DNA]</scope>
    <source>
        <strain evidence="9">DSM 17101</strain>
    </source>
</reference>
<dbReference type="RefSeq" id="WP_092833077.1">
    <property type="nucleotide sequence ID" value="NZ_CP028290.1"/>
</dbReference>
<dbReference type="GO" id="GO:0009279">
    <property type="term" value="C:cell outer membrane"/>
    <property type="evidence" value="ECO:0007669"/>
    <property type="project" value="UniProtKB-SubCell"/>
</dbReference>
<dbReference type="Gene3D" id="3.30.160.150">
    <property type="entry name" value="Lipoprotein like domain"/>
    <property type="match status" value="1"/>
</dbReference>
<dbReference type="OrthoDB" id="5298094at2"/>
<evidence type="ECO:0000256" key="7">
    <source>
        <dbReference type="SAM" id="SignalP"/>
    </source>
</evidence>
<dbReference type="GO" id="GO:0015920">
    <property type="term" value="P:lipopolysaccharide transport"/>
    <property type="evidence" value="ECO:0007669"/>
    <property type="project" value="TreeGrafter"/>
</dbReference>
<comment type="subunit">
    <text evidence="6">Component of the lipopolysaccharide transport and assembly complex. Interacts with LptD.</text>
</comment>
<accession>A0A1H0PHW9</accession>
<evidence type="ECO:0000256" key="5">
    <source>
        <dbReference type="ARBA" id="ARBA00023288"/>
    </source>
</evidence>
<feature type="signal peptide" evidence="7">
    <location>
        <begin position="1"/>
        <end position="25"/>
    </location>
</feature>
<evidence type="ECO:0000256" key="4">
    <source>
        <dbReference type="ARBA" id="ARBA00023237"/>
    </source>
</evidence>
<evidence type="ECO:0000256" key="3">
    <source>
        <dbReference type="ARBA" id="ARBA00023139"/>
    </source>
</evidence>
<keyword evidence="3 6" id="KW-0564">Palmitate</keyword>
<evidence type="ECO:0000313" key="9">
    <source>
        <dbReference type="Proteomes" id="UP000199317"/>
    </source>
</evidence>
<comment type="subcellular location">
    <subcellularLocation>
        <location evidence="6">Cell outer membrane</location>
        <topology evidence="6">Lipid-anchor</topology>
    </subcellularLocation>
</comment>
<comment type="similarity">
    <text evidence="6">Belongs to the LptE lipoprotein family.</text>
</comment>
<dbReference type="GO" id="GO:0043165">
    <property type="term" value="P:Gram-negative-bacterium-type cell outer membrane assembly"/>
    <property type="evidence" value="ECO:0007669"/>
    <property type="project" value="UniProtKB-UniRule"/>
</dbReference>
<dbReference type="PANTHER" id="PTHR38098:SF1">
    <property type="entry name" value="LPS-ASSEMBLY LIPOPROTEIN LPTE"/>
    <property type="match status" value="1"/>
</dbReference>
<evidence type="ECO:0000256" key="1">
    <source>
        <dbReference type="ARBA" id="ARBA00022729"/>
    </source>
</evidence>
<evidence type="ECO:0000256" key="2">
    <source>
        <dbReference type="ARBA" id="ARBA00023136"/>
    </source>
</evidence>
<keyword evidence="4 6" id="KW-0998">Cell outer membrane</keyword>
<keyword evidence="1 6" id="KW-0732">Signal</keyword>
<dbReference type="EMBL" id="FNJL01000006">
    <property type="protein sequence ID" value="SDP04702.1"/>
    <property type="molecule type" value="Genomic_DNA"/>
</dbReference>
<dbReference type="Pfam" id="PF04390">
    <property type="entry name" value="LptE"/>
    <property type="match status" value="1"/>
</dbReference>
<keyword evidence="5 6" id="KW-0449">Lipoprotein</keyword>
<proteinExistence type="inferred from homology"/>
<dbReference type="PANTHER" id="PTHR38098">
    <property type="entry name" value="LPS-ASSEMBLY LIPOPROTEIN LPTE"/>
    <property type="match status" value="1"/>
</dbReference>
<organism evidence="8 9">
    <name type="scientific">Paracidovorax cattleyae</name>
    <dbReference type="NCBI Taxonomy" id="80868"/>
    <lineage>
        <taxon>Bacteria</taxon>
        <taxon>Pseudomonadati</taxon>
        <taxon>Pseudomonadota</taxon>
        <taxon>Betaproteobacteria</taxon>
        <taxon>Burkholderiales</taxon>
        <taxon>Comamonadaceae</taxon>
        <taxon>Paracidovorax</taxon>
    </lineage>
</organism>
<dbReference type="InterPro" id="IPR007485">
    <property type="entry name" value="LPS_assembly_LptE"/>
</dbReference>